<proteinExistence type="predicted"/>
<feature type="transmembrane region" description="Helical" evidence="2">
    <location>
        <begin position="240"/>
        <end position="261"/>
    </location>
</feature>
<evidence type="ECO:0000256" key="2">
    <source>
        <dbReference type="SAM" id="Phobius"/>
    </source>
</evidence>
<sequence>MQKTCPNCHASIAENSNICPFCQFSFDIDEDFADTIEIPVINNKTIDRDDNVKIYKEENTFEEDLNENTEDFDKTVIRPTSQEPQEEKTKNGRFSFGKNKKAKSDSDFDGPSRRNANANQNFLSGYFNYLVSYLKHPLQKPDFNLVNNRSNYGITSLLVLAVGNAISFTFLANYFVTHYEWFADLSVLPNLDFNFVAWRFGLKTFVFLLISLWILPILSHFIREKLTKEKIPNSAWLDHYYGMNSFTVVIAFICFLISLLAPLIFTIIVLLIVLLQIALLLITLTMALMQGKVTNQSKLFYSILASLTVFFVLEIFLVGLVY</sequence>
<organism evidence="3 4">
    <name type="scientific">Aerococcus agrisoli</name>
    <dbReference type="NCBI Taxonomy" id="2487350"/>
    <lineage>
        <taxon>Bacteria</taxon>
        <taxon>Bacillati</taxon>
        <taxon>Bacillota</taxon>
        <taxon>Bacilli</taxon>
        <taxon>Lactobacillales</taxon>
        <taxon>Aerococcaceae</taxon>
        <taxon>Aerococcus</taxon>
    </lineage>
</organism>
<feature type="transmembrane region" description="Helical" evidence="2">
    <location>
        <begin position="299"/>
        <end position="321"/>
    </location>
</feature>
<dbReference type="RefSeq" id="WP_123780619.1">
    <property type="nucleotide sequence ID" value="NZ_RKMG01000022.1"/>
</dbReference>
<dbReference type="OrthoDB" id="2134494at2"/>
<name>A0A3N4G868_9LACT</name>
<feature type="region of interest" description="Disordered" evidence="1">
    <location>
        <begin position="64"/>
        <end position="113"/>
    </location>
</feature>
<feature type="compositionally biased region" description="Basic and acidic residues" evidence="1">
    <location>
        <begin position="102"/>
        <end position="112"/>
    </location>
</feature>
<keyword evidence="2" id="KW-0472">Membrane</keyword>
<feature type="transmembrane region" description="Helical" evidence="2">
    <location>
        <begin position="196"/>
        <end position="219"/>
    </location>
</feature>
<dbReference type="Proteomes" id="UP000273977">
    <property type="component" value="Unassembled WGS sequence"/>
</dbReference>
<dbReference type="EMBL" id="RKMG01000022">
    <property type="protein sequence ID" value="RPA58919.1"/>
    <property type="molecule type" value="Genomic_DNA"/>
</dbReference>
<reference evidence="3 4" key="1">
    <citation type="submission" date="2018-11" db="EMBL/GenBank/DDBJ databases">
        <title>Aerococcus sp. SJQ22, whole genome shotgun sequence.</title>
        <authorList>
            <person name="Sun L."/>
            <person name="Gao X."/>
            <person name="Chen W."/>
            <person name="Huang K."/>
        </authorList>
    </citation>
    <scope>NUCLEOTIDE SEQUENCE [LARGE SCALE GENOMIC DNA]</scope>
    <source>
        <strain evidence="3 4">SJQ22</strain>
    </source>
</reference>
<accession>A0A3N4G868</accession>
<evidence type="ECO:0000256" key="1">
    <source>
        <dbReference type="SAM" id="MobiDB-lite"/>
    </source>
</evidence>
<gene>
    <name evidence="3" type="ORF">EF384_07025</name>
</gene>
<feature type="transmembrane region" description="Helical" evidence="2">
    <location>
        <begin position="267"/>
        <end position="287"/>
    </location>
</feature>
<evidence type="ECO:0000313" key="3">
    <source>
        <dbReference type="EMBL" id="RPA58919.1"/>
    </source>
</evidence>
<protein>
    <submittedName>
        <fullName evidence="3">Uncharacterized protein</fullName>
    </submittedName>
</protein>
<keyword evidence="4" id="KW-1185">Reference proteome</keyword>
<keyword evidence="2" id="KW-0812">Transmembrane</keyword>
<evidence type="ECO:0000313" key="4">
    <source>
        <dbReference type="Proteomes" id="UP000273977"/>
    </source>
</evidence>
<comment type="caution">
    <text evidence="3">The sequence shown here is derived from an EMBL/GenBank/DDBJ whole genome shotgun (WGS) entry which is preliminary data.</text>
</comment>
<dbReference type="AlphaFoldDB" id="A0A3N4G868"/>
<keyword evidence="2" id="KW-1133">Transmembrane helix</keyword>
<feature type="transmembrane region" description="Helical" evidence="2">
    <location>
        <begin position="157"/>
        <end position="176"/>
    </location>
</feature>